<dbReference type="Proteomes" id="UP000037425">
    <property type="component" value="Unassembled WGS sequence"/>
</dbReference>
<evidence type="ECO:0000313" key="3">
    <source>
        <dbReference type="Proteomes" id="UP000037425"/>
    </source>
</evidence>
<gene>
    <name evidence="2" type="ORF">AC244_30395</name>
</gene>
<evidence type="ECO:0000256" key="1">
    <source>
        <dbReference type="SAM" id="MobiDB-lite"/>
    </source>
</evidence>
<accession>A0A0L8BFW2</accession>
<proteinExistence type="predicted"/>
<comment type="caution">
    <text evidence="2">The sequence shown here is derived from an EMBL/GenBank/DDBJ whole genome shotgun (WGS) entry which is preliminary data.</text>
</comment>
<sequence length="121" mass="13258">MSPVRGAVPDGTQPLRRERRRPRLAKASGRGELGRAAAEDLRRRSFQRWPRPHLRRADGAVLSARRGLAHFRQRPTATVKTSCSGISCSAPTSIPTGRLLPISASSAKYRAALSASWCSHF</sequence>
<reference evidence="3" key="1">
    <citation type="submission" date="2015-07" db="EMBL/GenBank/DDBJ databases">
        <title>Whole genome sequence of an Ensifer adhaerens strain isolated from a cave pool in the Wind Cave National Park.</title>
        <authorList>
            <person name="Eng W.W.H."/>
            <person name="Gan H.M."/>
            <person name="Barton H.A."/>
            <person name="Savka M.A."/>
        </authorList>
    </citation>
    <scope>NUCLEOTIDE SEQUENCE [LARGE SCALE GENOMIC DNA]</scope>
    <source>
        <strain evidence="3">SD006</strain>
    </source>
</reference>
<dbReference type="EMBL" id="LGAP01000035">
    <property type="protein sequence ID" value="KOF13557.1"/>
    <property type="molecule type" value="Genomic_DNA"/>
</dbReference>
<name>A0A0L8BFW2_ENSAD</name>
<feature type="region of interest" description="Disordered" evidence="1">
    <location>
        <begin position="1"/>
        <end position="41"/>
    </location>
</feature>
<organism evidence="2 3">
    <name type="scientific">Ensifer adhaerens</name>
    <name type="common">Sinorhizobium morelense</name>
    <dbReference type="NCBI Taxonomy" id="106592"/>
    <lineage>
        <taxon>Bacteria</taxon>
        <taxon>Pseudomonadati</taxon>
        <taxon>Pseudomonadota</taxon>
        <taxon>Alphaproteobacteria</taxon>
        <taxon>Hyphomicrobiales</taxon>
        <taxon>Rhizobiaceae</taxon>
        <taxon>Sinorhizobium/Ensifer group</taxon>
        <taxon>Ensifer</taxon>
    </lineage>
</organism>
<evidence type="ECO:0000313" key="2">
    <source>
        <dbReference type="EMBL" id="KOF13557.1"/>
    </source>
</evidence>
<protein>
    <submittedName>
        <fullName evidence="2">Uncharacterized protein</fullName>
    </submittedName>
</protein>
<dbReference type="AlphaFoldDB" id="A0A0L8BFW2"/>